<dbReference type="RefSeq" id="WP_142634283.1">
    <property type="nucleotide sequence ID" value="NZ_FXTE01000001.1"/>
</dbReference>
<keyword evidence="1" id="KW-0732">Signal</keyword>
<evidence type="ECO:0000313" key="4">
    <source>
        <dbReference type="Proteomes" id="UP000319555"/>
    </source>
</evidence>
<dbReference type="PANTHER" id="PTHR34406:SF1">
    <property type="entry name" value="PROTEIN YCEI"/>
    <property type="match status" value="1"/>
</dbReference>
<feature type="chain" id="PRO_5021799884" evidence="1">
    <location>
        <begin position="25"/>
        <end position="198"/>
    </location>
</feature>
<organism evidence="3 4">
    <name type="scientific">Ruegeria faecimaris</name>
    <dbReference type="NCBI Taxonomy" id="686389"/>
    <lineage>
        <taxon>Bacteria</taxon>
        <taxon>Pseudomonadati</taxon>
        <taxon>Pseudomonadota</taxon>
        <taxon>Alphaproteobacteria</taxon>
        <taxon>Rhodobacterales</taxon>
        <taxon>Roseobacteraceae</taxon>
        <taxon>Ruegeria</taxon>
    </lineage>
</organism>
<dbReference type="SMART" id="SM00867">
    <property type="entry name" value="YceI"/>
    <property type="match status" value="1"/>
</dbReference>
<protein>
    <submittedName>
        <fullName evidence="3">Polyisoprenoid-binding protein YceI</fullName>
    </submittedName>
</protein>
<reference evidence="3 4" key="1">
    <citation type="submission" date="2017-05" db="EMBL/GenBank/DDBJ databases">
        <authorList>
            <person name="Varghese N."/>
            <person name="Submissions S."/>
        </authorList>
    </citation>
    <scope>NUCLEOTIDE SEQUENCE [LARGE SCALE GENOMIC DNA]</scope>
    <source>
        <strain evidence="3 4">DSM 28009</strain>
    </source>
</reference>
<keyword evidence="4" id="KW-1185">Reference proteome</keyword>
<dbReference type="EMBL" id="FXTE01000001">
    <property type="protein sequence ID" value="SMO46213.1"/>
    <property type="molecule type" value="Genomic_DNA"/>
</dbReference>
<gene>
    <name evidence="3" type="ORF">SAMN06265380_101833</name>
</gene>
<evidence type="ECO:0000313" key="3">
    <source>
        <dbReference type="EMBL" id="SMO46213.1"/>
    </source>
</evidence>
<accession>A0A521BGK2</accession>
<proteinExistence type="predicted"/>
<sequence>MTQLTRRAVLSGLTALPFAHPALAGLRPYELVRNGTSVDFTFELSGITQSGTMPIRSADIRIDTTDLANSRVDVSLNVAKARTNLPFARKPMLSAGVLDATGFPTIHFTSTDIQLGEGGRISNGAEITGDLTLRGVTRPITLRANIFRPPGSARDNLNNLSIQLSGSLNRHEFGASGYSDLVKETVGLDIRAKIKKTG</sequence>
<dbReference type="AlphaFoldDB" id="A0A521BGK2"/>
<dbReference type="OrthoDB" id="9811006at2"/>
<evidence type="ECO:0000259" key="2">
    <source>
        <dbReference type="SMART" id="SM00867"/>
    </source>
</evidence>
<feature type="domain" description="Lipid/polyisoprenoid-binding YceI-like" evidence="2">
    <location>
        <begin position="28"/>
        <end position="195"/>
    </location>
</feature>
<evidence type="ECO:0000256" key="1">
    <source>
        <dbReference type="SAM" id="SignalP"/>
    </source>
</evidence>
<dbReference type="InterPro" id="IPR036761">
    <property type="entry name" value="TTHA0802/YceI-like_sf"/>
</dbReference>
<dbReference type="PANTHER" id="PTHR34406">
    <property type="entry name" value="PROTEIN YCEI"/>
    <property type="match status" value="1"/>
</dbReference>
<dbReference type="InterPro" id="IPR007372">
    <property type="entry name" value="Lipid/polyisoprenoid-bd_YceI"/>
</dbReference>
<dbReference type="SUPFAM" id="SSF101874">
    <property type="entry name" value="YceI-like"/>
    <property type="match status" value="1"/>
</dbReference>
<dbReference type="Gene3D" id="2.40.128.110">
    <property type="entry name" value="Lipid/polyisoprenoid-binding, YceI-like"/>
    <property type="match status" value="1"/>
</dbReference>
<dbReference type="Pfam" id="PF04264">
    <property type="entry name" value="YceI"/>
    <property type="match status" value="1"/>
</dbReference>
<dbReference type="Proteomes" id="UP000319555">
    <property type="component" value="Unassembled WGS sequence"/>
</dbReference>
<name>A0A521BGK2_9RHOB</name>
<feature type="signal peptide" evidence="1">
    <location>
        <begin position="1"/>
        <end position="24"/>
    </location>
</feature>